<organism evidence="7">
    <name type="scientific">Medioppia subpectinata</name>
    <dbReference type="NCBI Taxonomy" id="1979941"/>
    <lineage>
        <taxon>Eukaryota</taxon>
        <taxon>Metazoa</taxon>
        <taxon>Ecdysozoa</taxon>
        <taxon>Arthropoda</taxon>
        <taxon>Chelicerata</taxon>
        <taxon>Arachnida</taxon>
        <taxon>Acari</taxon>
        <taxon>Acariformes</taxon>
        <taxon>Sarcoptiformes</taxon>
        <taxon>Oribatida</taxon>
        <taxon>Brachypylina</taxon>
        <taxon>Oppioidea</taxon>
        <taxon>Oppiidae</taxon>
        <taxon>Medioppia</taxon>
    </lineage>
</organism>
<reference evidence="7" key="1">
    <citation type="submission" date="2020-11" db="EMBL/GenBank/DDBJ databases">
        <authorList>
            <person name="Tran Van P."/>
        </authorList>
    </citation>
    <scope>NUCLEOTIDE SEQUENCE</scope>
</reference>
<evidence type="ECO:0000259" key="6">
    <source>
        <dbReference type="Pfam" id="PF02897"/>
    </source>
</evidence>
<dbReference type="GO" id="GO:0004252">
    <property type="term" value="F:serine-type endopeptidase activity"/>
    <property type="evidence" value="ECO:0007669"/>
    <property type="project" value="UniProtKB-UniRule"/>
</dbReference>
<dbReference type="OrthoDB" id="248387at2759"/>
<dbReference type="Gene3D" id="3.40.50.1820">
    <property type="entry name" value="alpha/beta hydrolase"/>
    <property type="match status" value="1"/>
</dbReference>
<evidence type="ECO:0000256" key="3">
    <source>
        <dbReference type="ARBA" id="ARBA00022825"/>
    </source>
</evidence>
<dbReference type="GO" id="GO:0070012">
    <property type="term" value="F:oligopeptidase activity"/>
    <property type="evidence" value="ECO:0007669"/>
    <property type="project" value="TreeGrafter"/>
</dbReference>
<evidence type="ECO:0000256" key="4">
    <source>
        <dbReference type="RuleBase" id="RU368024"/>
    </source>
</evidence>
<feature type="non-terminal residue" evidence="7">
    <location>
        <position position="1"/>
    </location>
</feature>
<keyword evidence="1 4" id="KW-0645">Protease</keyword>
<dbReference type="AlphaFoldDB" id="A0A7R9L6X5"/>
<evidence type="ECO:0000256" key="2">
    <source>
        <dbReference type="ARBA" id="ARBA00022801"/>
    </source>
</evidence>
<dbReference type="SUPFAM" id="SSF53474">
    <property type="entry name" value="alpha/beta-Hydrolases"/>
    <property type="match status" value="1"/>
</dbReference>
<dbReference type="Pfam" id="PF02897">
    <property type="entry name" value="Peptidase_S9_N"/>
    <property type="match status" value="1"/>
</dbReference>
<protein>
    <recommendedName>
        <fullName evidence="4">Prolyl endopeptidase</fullName>
        <ecNumber evidence="4">3.4.21.-</ecNumber>
    </recommendedName>
</protein>
<proteinExistence type="inferred from homology"/>
<dbReference type="SUPFAM" id="SSF50993">
    <property type="entry name" value="Peptidase/esterase 'gauge' domain"/>
    <property type="match status" value="1"/>
</dbReference>
<dbReference type="InterPro" id="IPR029058">
    <property type="entry name" value="AB_hydrolase_fold"/>
</dbReference>
<dbReference type="PANTHER" id="PTHR42881:SF2">
    <property type="entry name" value="PROLYL ENDOPEPTIDASE"/>
    <property type="match status" value="1"/>
</dbReference>
<keyword evidence="8" id="KW-1185">Reference proteome</keyword>
<feature type="chain" id="PRO_5035591907" description="Prolyl endopeptidase" evidence="5">
    <location>
        <begin position="21"/>
        <end position="525"/>
    </location>
</feature>
<dbReference type="FunFam" id="2.130.10.120:FF:000001">
    <property type="entry name" value="Prolyl endopeptidase"/>
    <property type="match status" value="1"/>
</dbReference>
<dbReference type="EMBL" id="OC870798">
    <property type="protein sequence ID" value="CAD7635189.1"/>
    <property type="molecule type" value="Genomic_DNA"/>
</dbReference>
<sequence length="525" mass="59580">MDYKLFVIFIIALNMRQIFGAFQYPAVKRDDSFSKDYFGTTVKDPYQWLEFPDTDETKRFVTDQNGVTKPYVETNPYRKEITKNFEDLYNYPKYGIPSKKGTKYYYSANSGLQNQNIIYSTESLQSAEEPKLFLDPNLLSSDGTTSLQFTSFSKDGKFCAYGISKGGSDWITIKIKDTETLADLTDELKKIKFSSTSWTHDNLGFFYAQYDEYDGTGEGTDPEPPKNQKLFYHKVGTLQTADIMITKFVDKPDWLIGTPVVSDDGKYVHIFPQEGTSTSAWYYAKLVTPVTAELTFTAVKDKSDGEYYYVTSDDNLVYLRTNKNALKFRVVRVDLDKPDEANWENIVPEHAISVLNDAVAVANDYLAVVYMRDVVQIIEIHNLNDGRYLWDIDTPIGTVGGLSGDRDGKELFYKMTSFLNPGIIYRYDFNTNPNTISVFKSSVIAGLDTSEFETNQVFYASKDGKVKVPMFLVHRKNIKLDGSNPTLLYAYGGFNINIQPGFDPLGTFFIKHLNGIYAVANIRGG</sequence>
<keyword evidence="3 4" id="KW-0720">Serine protease</keyword>
<dbReference type="GO" id="GO:0006508">
    <property type="term" value="P:proteolysis"/>
    <property type="evidence" value="ECO:0007669"/>
    <property type="project" value="UniProtKB-KW"/>
</dbReference>
<dbReference type="PANTHER" id="PTHR42881">
    <property type="entry name" value="PROLYL ENDOPEPTIDASE"/>
    <property type="match status" value="1"/>
</dbReference>
<evidence type="ECO:0000256" key="5">
    <source>
        <dbReference type="SAM" id="SignalP"/>
    </source>
</evidence>
<dbReference type="Gene3D" id="2.130.10.120">
    <property type="entry name" value="Prolyl oligopeptidase, N-terminal domain"/>
    <property type="match status" value="1"/>
</dbReference>
<evidence type="ECO:0000256" key="1">
    <source>
        <dbReference type="ARBA" id="ARBA00022670"/>
    </source>
</evidence>
<dbReference type="Proteomes" id="UP000759131">
    <property type="component" value="Unassembled WGS sequence"/>
</dbReference>
<gene>
    <name evidence="7" type="ORF">OSB1V03_LOCUS15581</name>
</gene>
<dbReference type="GO" id="GO:0005829">
    <property type="term" value="C:cytosol"/>
    <property type="evidence" value="ECO:0007669"/>
    <property type="project" value="TreeGrafter"/>
</dbReference>
<name>A0A7R9L6X5_9ACAR</name>
<keyword evidence="5" id="KW-0732">Signal</keyword>
<feature type="signal peptide" evidence="5">
    <location>
        <begin position="1"/>
        <end position="20"/>
    </location>
</feature>
<dbReference type="PRINTS" id="PR00862">
    <property type="entry name" value="PROLIGOPTASE"/>
</dbReference>
<dbReference type="EMBL" id="CAJPIZ010016223">
    <property type="protein sequence ID" value="CAG2115619.1"/>
    <property type="molecule type" value="Genomic_DNA"/>
</dbReference>
<dbReference type="EC" id="3.4.21.-" evidence="4"/>
<keyword evidence="2 4" id="KW-0378">Hydrolase</keyword>
<accession>A0A7R9L6X5</accession>
<dbReference type="InterPro" id="IPR002470">
    <property type="entry name" value="Peptidase_S9A"/>
</dbReference>
<evidence type="ECO:0000313" key="8">
    <source>
        <dbReference type="Proteomes" id="UP000759131"/>
    </source>
</evidence>
<evidence type="ECO:0000313" key="7">
    <source>
        <dbReference type="EMBL" id="CAD7635189.1"/>
    </source>
</evidence>
<dbReference type="InterPro" id="IPR023302">
    <property type="entry name" value="Pept_S9A_N"/>
</dbReference>
<comment type="similarity">
    <text evidence="4">Belongs to the peptidase S9A family.</text>
</comment>
<feature type="domain" description="Peptidase S9A N-terminal" evidence="6">
    <location>
        <begin position="25"/>
        <end position="436"/>
    </location>
</feature>
<dbReference type="InterPro" id="IPR051167">
    <property type="entry name" value="Prolyl_oligopep/macrocyclase"/>
</dbReference>